<dbReference type="InterPro" id="IPR038552">
    <property type="entry name" value="Tim21_IMS_sf"/>
</dbReference>
<evidence type="ECO:0000256" key="5">
    <source>
        <dbReference type="ARBA" id="ARBA00022989"/>
    </source>
</evidence>
<dbReference type="GO" id="GO:0030150">
    <property type="term" value="P:protein import into mitochondrial matrix"/>
    <property type="evidence" value="ECO:0007669"/>
    <property type="project" value="UniProtKB-UniRule"/>
</dbReference>
<reference evidence="9 10" key="1">
    <citation type="submission" date="2015-02" db="EMBL/GenBank/DDBJ databases">
        <authorList>
            <person name="Chooi Y.-H."/>
        </authorList>
    </citation>
    <scope>NUCLEOTIDE SEQUENCE [LARGE SCALE GENOMIC DNA]</scope>
    <source>
        <strain evidence="9">E3</strain>
    </source>
</reference>
<comment type="similarity">
    <text evidence="2 8">Belongs to the TIM21 family.</text>
</comment>
<dbReference type="GO" id="GO:0005744">
    <property type="term" value="C:TIM23 mitochondrial import inner membrane translocase complex"/>
    <property type="evidence" value="ECO:0007669"/>
    <property type="project" value="UniProtKB-UniRule"/>
</dbReference>
<dbReference type="OrthoDB" id="436405at2759"/>
<gene>
    <name evidence="9" type="ORF">PBRA_003789</name>
</gene>
<keyword evidence="8" id="KW-0653">Protein transport</keyword>
<dbReference type="EMBL" id="CDSF01000002">
    <property type="protein sequence ID" value="CEO94975.1"/>
    <property type="molecule type" value="Genomic_DNA"/>
</dbReference>
<keyword evidence="4" id="KW-0809">Transit peptide</keyword>
<keyword evidence="7 8" id="KW-0472">Membrane</keyword>
<keyword evidence="5 8" id="KW-1133">Transmembrane helix</keyword>
<dbReference type="Pfam" id="PF08294">
    <property type="entry name" value="TIM21"/>
    <property type="match status" value="1"/>
</dbReference>
<evidence type="ECO:0000256" key="8">
    <source>
        <dbReference type="RuleBase" id="RU367142"/>
    </source>
</evidence>
<dbReference type="PANTHER" id="PTHR13032">
    <property type="entry name" value="MITOCHONDRIAL IMPORT INNER MEMBRANE TRANSLOCASE SUBUNIT TIM21"/>
    <property type="match status" value="1"/>
</dbReference>
<proteinExistence type="inferred from homology"/>
<evidence type="ECO:0000313" key="9">
    <source>
        <dbReference type="EMBL" id="CEO94975.1"/>
    </source>
</evidence>
<dbReference type="AlphaFoldDB" id="A0A0G4IIN4"/>
<evidence type="ECO:0000256" key="2">
    <source>
        <dbReference type="ARBA" id="ARBA00010867"/>
    </source>
</evidence>
<keyword evidence="6 8" id="KW-0496">Mitochondrion</keyword>
<comment type="subunit">
    <text evidence="8">Component of the TIM23 complex.</text>
</comment>
<evidence type="ECO:0000256" key="6">
    <source>
        <dbReference type="ARBA" id="ARBA00023128"/>
    </source>
</evidence>
<dbReference type="InterPro" id="IPR013261">
    <property type="entry name" value="Tim21"/>
</dbReference>
<keyword evidence="8" id="KW-0811">Translocation</keyword>
<keyword evidence="8" id="KW-0999">Mitochondrion inner membrane</keyword>
<comment type="subcellular location">
    <subcellularLocation>
        <location evidence="8">Mitochondrion inner membrane</location>
        <topology evidence="8">Single-pass membrane protein</topology>
    </subcellularLocation>
    <subcellularLocation>
        <location evidence="1">Mitochondrion membrane</location>
        <topology evidence="1">Single-pass membrane protein</topology>
    </subcellularLocation>
</comment>
<keyword evidence="3 8" id="KW-0812">Transmembrane</keyword>
<evidence type="ECO:0000256" key="7">
    <source>
        <dbReference type="ARBA" id="ARBA00023136"/>
    </source>
</evidence>
<dbReference type="Gene3D" id="3.10.450.320">
    <property type="entry name" value="Mitochondrial import inner membrane translocase subunit Tim21"/>
    <property type="match status" value="1"/>
</dbReference>
<evidence type="ECO:0000256" key="1">
    <source>
        <dbReference type="ARBA" id="ARBA00004304"/>
    </source>
</evidence>
<feature type="transmembrane region" description="Helical" evidence="8">
    <location>
        <begin position="71"/>
        <end position="94"/>
    </location>
</feature>
<dbReference type="Proteomes" id="UP000039324">
    <property type="component" value="Unassembled WGS sequence"/>
</dbReference>
<sequence length="213" mass="23316">MAALLQATGMRGMLRHRLALRVPSMLPVPYRIVGRHVATAPEKPSTGLTKAQQRQHQIQVVKDAAKTSVNFVFVGGSLVLTGAILYSIGHALFAPSSPYKVRDKSFDRVRSDKEIIRVFGEPLRAFGEGARRRTQLAHTEEVVDGVKHIKVQYHVSGPRSEGNVYAEAKQSGWFGGLDFNYIIVGCPRRKPIFVVDNRSADVATVTAPATASP</sequence>
<dbReference type="STRING" id="37360.A0A0G4IIN4"/>
<evidence type="ECO:0000256" key="3">
    <source>
        <dbReference type="ARBA" id="ARBA00022692"/>
    </source>
</evidence>
<dbReference type="OMA" id="DGQKHMR"/>
<dbReference type="PANTHER" id="PTHR13032:SF6">
    <property type="entry name" value="MITOCHONDRIAL IMPORT INNER MEMBRANE TRANSLOCASE SUBUNIT TIM21"/>
    <property type="match status" value="1"/>
</dbReference>
<protein>
    <recommendedName>
        <fullName evidence="8">Mitochondrial import inner membrane translocase subunit Tim21</fullName>
    </recommendedName>
</protein>
<evidence type="ECO:0000256" key="4">
    <source>
        <dbReference type="ARBA" id="ARBA00022946"/>
    </source>
</evidence>
<name>A0A0G4IIN4_PLABS</name>
<comment type="function">
    <text evidence="8">Essential component of the TIM23 complex, a complex that mediates the translocation of transit peptide-containing proteins across the mitochondrial inner membrane.</text>
</comment>
<keyword evidence="10" id="KW-1185">Reference proteome</keyword>
<accession>A0A0G4IIN4</accession>
<evidence type="ECO:0000313" key="10">
    <source>
        <dbReference type="Proteomes" id="UP000039324"/>
    </source>
</evidence>
<organism evidence="9 10">
    <name type="scientific">Plasmodiophora brassicae</name>
    <name type="common">Clubroot disease agent</name>
    <dbReference type="NCBI Taxonomy" id="37360"/>
    <lineage>
        <taxon>Eukaryota</taxon>
        <taxon>Sar</taxon>
        <taxon>Rhizaria</taxon>
        <taxon>Endomyxa</taxon>
        <taxon>Phytomyxea</taxon>
        <taxon>Plasmodiophorida</taxon>
        <taxon>Plasmodiophoridae</taxon>
        <taxon>Plasmodiophora</taxon>
    </lineage>
</organism>
<keyword evidence="8" id="KW-0813">Transport</keyword>